<dbReference type="GO" id="GO:0008236">
    <property type="term" value="F:serine-type peptidase activity"/>
    <property type="evidence" value="ECO:0007669"/>
    <property type="project" value="InterPro"/>
</dbReference>
<dbReference type="GO" id="GO:0006508">
    <property type="term" value="P:proteolysis"/>
    <property type="evidence" value="ECO:0007669"/>
    <property type="project" value="InterPro"/>
</dbReference>
<dbReference type="OrthoDB" id="9812921at2"/>
<dbReference type="SUPFAM" id="SSF82171">
    <property type="entry name" value="DPP6 N-terminal domain-like"/>
    <property type="match status" value="1"/>
</dbReference>
<reference evidence="3 4" key="1">
    <citation type="submission" date="2018-11" db="EMBL/GenBank/DDBJ databases">
        <title>Trebonia kvetii gen.nov., sp.nov., a novel acidophilic actinobacterium, and proposal of the new actinobacterial family Treboniaceae fam. nov.</title>
        <authorList>
            <person name="Rapoport D."/>
            <person name="Sagova-Mareckova M."/>
            <person name="Sedlacek I."/>
            <person name="Provaznik J."/>
            <person name="Kralova S."/>
            <person name="Pavlinic D."/>
            <person name="Benes V."/>
            <person name="Kopecky J."/>
        </authorList>
    </citation>
    <scope>NUCLEOTIDE SEQUENCE [LARGE SCALE GENOMIC DNA]</scope>
    <source>
        <strain evidence="3 4">15Tr583</strain>
    </source>
</reference>
<dbReference type="PANTHER" id="PTHR11731:SF193">
    <property type="entry name" value="DIPEPTIDYL PEPTIDASE 9"/>
    <property type="match status" value="1"/>
</dbReference>
<dbReference type="InterPro" id="IPR050278">
    <property type="entry name" value="Serine_Prot_S9B/DPPIV"/>
</dbReference>
<dbReference type="SUPFAM" id="SSF53474">
    <property type="entry name" value="alpha/beta-Hydrolases"/>
    <property type="match status" value="1"/>
</dbReference>
<evidence type="ECO:0000259" key="1">
    <source>
        <dbReference type="Pfam" id="PF00326"/>
    </source>
</evidence>
<feature type="domain" description="Dipeptidylpeptidase IV N-terminal" evidence="2">
    <location>
        <begin position="124"/>
        <end position="385"/>
    </location>
</feature>
<comment type="caution">
    <text evidence="3">The sequence shown here is derived from an EMBL/GenBank/DDBJ whole genome shotgun (WGS) entry which is preliminary data.</text>
</comment>
<accession>A0A6P2C4B8</accession>
<proteinExistence type="predicted"/>
<dbReference type="InterPro" id="IPR029058">
    <property type="entry name" value="AB_hydrolase_fold"/>
</dbReference>
<dbReference type="InterPro" id="IPR002469">
    <property type="entry name" value="Peptidase_S9B_N"/>
</dbReference>
<evidence type="ECO:0000313" key="3">
    <source>
        <dbReference type="EMBL" id="TVZ06262.1"/>
    </source>
</evidence>
<protein>
    <submittedName>
        <fullName evidence="3">S9 family peptidase</fullName>
    </submittedName>
</protein>
<dbReference type="AlphaFoldDB" id="A0A6P2C4B8"/>
<dbReference type="PANTHER" id="PTHR11731">
    <property type="entry name" value="PROTEASE FAMILY S9B,C DIPEPTIDYL-PEPTIDASE IV-RELATED"/>
    <property type="match status" value="1"/>
</dbReference>
<dbReference type="EMBL" id="RPFW01000001">
    <property type="protein sequence ID" value="TVZ06262.1"/>
    <property type="molecule type" value="Genomic_DNA"/>
</dbReference>
<dbReference type="InterPro" id="IPR001375">
    <property type="entry name" value="Peptidase_S9_cat"/>
</dbReference>
<sequence length="713" mass="76303">MTESFPRQQARTRGFSLGVPRAFQISPDGQRLIFLRSKAGSDPVNCLWELNLGTGEEWLVADPRALGAAEENLPPEERARRERVRETAAGIVAFSVDRDATIAVFALSGQVYSVPLGVPLATPQLLPTQTPALDPRVNPAGTLVAYVHDGALCAVNLATGKNAVVAKEEGVTFGLAEFIAAEEMGRARGYWWAADGSGLLVGRVDESPVRRWHIADPANPDSKPNVVAYPAAGTPNAEVSLFLATRPDPEEEAGVQLTEVHWDRDRFPYLVTAAWDKDLLIVVQTRDQRSMRLFNGLTGETIREDTDPQWTDIIGGVPAQLNDGAVVWTEISEDTRRLLVAQPGDLAAAVPVTPAGLQVRQILGTDGNDVLFQASTEPTEAGVWRYGPDGLREVATAPGVHTAITAGGTTILSSRTLESPRLHLSITSGPVTEGGAAAGTVVSHAELPNLPLPAPRFFDAGPTGIRTAVLFPSWHEPGTKLPVLVDPYGGPAMQRTVKTAGIFLTSQWFAEQGFAVVVADGRGTPGRSPSWDRTIAGDFATPALEDQVVALQAAAEHFADLDTGRVAMRGWSHGGYLSALAVLRRPDVFHAGIAGAPVTDWRLYDTHYTERYLGDPASNPAAYAVSSVNADPERAVLTVVRPLLIIHGLADDNVFVAHSLRLSSALLAAGYPHRVLPLSGVTHMTPQEVVAENLLLLQVAFLREALDGTWGLK</sequence>
<feature type="domain" description="Peptidase S9 prolyl oligopeptidase catalytic" evidence="1">
    <location>
        <begin position="505"/>
        <end position="707"/>
    </location>
</feature>
<evidence type="ECO:0000313" key="4">
    <source>
        <dbReference type="Proteomes" id="UP000460272"/>
    </source>
</evidence>
<evidence type="ECO:0000259" key="2">
    <source>
        <dbReference type="Pfam" id="PF00930"/>
    </source>
</evidence>
<dbReference type="Pfam" id="PF00930">
    <property type="entry name" value="DPPIV_N"/>
    <property type="match status" value="1"/>
</dbReference>
<keyword evidence="4" id="KW-1185">Reference proteome</keyword>
<name>A0A6P2C4B8_9ACTN</name>
<dbReference type="Gene3D" id="3.40.50.1820">
    <property type="entry name" value="alpha/beta hydrolase"/>
    <property type="match status" value="1"/>
</dbReference>
<gene>
    <name evidence="3" type="ORF">EAS64_02145</name>
</gene>
<dbReference type="Proteomes" id="UP000460272">
    <property type="component" value="Unassembled WGS sequence"/>
</dbReference>
<dbReference type="GO" id="GO:0008239">
    <property type="term" value="F:dipeptidyl-peptidase activity"/>
    <property type="evidence" value="ECO:0007669"/>
    <property type="project" value="TreeGrafter"/>
</dbReference>
<dbReference type="Pfam" id="PF00326">
    <property type="entry name" value="Peptidase_S9"/>
    <property type="match status" value="1"/>
</dbReference>
<dbReference type="Gene3D" id="2.140.10.30">
    <property type="entry name" value="Dipeptidylpeptidase IV, N-terminal domain"/>
    <property type="match status" value="1"/>
</dbReference>
<organism evidence="3 4">
    <name type="scientific">Trebonia kvetii</name>
    <dbReference type="NCBI Taxonomy" id="2480626"/>
    <lineage>
        <taxon>Bacteria</taxon>
        <taxon>Bacillati</taxon>
        <taxon>Actinomycetota</taxon>
        <taxon>Actinomycetes</taxon>
        <taxon>Streptosporangiales</taxon>
        <taxon>Treboniaceae</taxon>
        <taxon>Trebonia</taxon>
    </lineage>
</organism>
<dbReference type="RefSeq" id="WP_145851016.1">
    <property type="nucleotide sequence ID" value="NZ_RPFW01000001.1"/>
</dbReference>